<dbReference type="Pfam" id="PF20551">
    <property type="entry name" value="DUF6765"/>
    <property type="match status" value="1"/>
</dbReference>
<reference evidence="1" key="2">
    <citation type="submission" date="2020-01" db="EMBL/GenBank/DDBJ databases">
        <authorList>
            <person name="Campanaro S."/>
        </authorList>
    </citation>
    <scope>NUCLEOTIDE SEQUENCE</scope>
    <source>
        <strain evidence="1">AS06rmzACSIP_7</strain>
    </source>
</reference>
<comment type="caution">
    <text evidence="1">The sequence shown here is derived from an EMBL/GenBank/DDBJ whole genome shotgun (WGS) entry which is preliminary data.</text>
</comment>
<evidence type="ECO:0000313" key="1">
    <source>
        <dbReference type="EMBL" id="NLW34693.1"/>
    </source>
</evidence>
<dbReference type="Proteomes" id="UP000777265">
    <property type="component" value="Unassembled WGS sequence"/>
</dbReference>
<dbReference type="AlphaFoldDB" id="A0A971M2B2"/>
<protein>
    <submittedName>
        <fullName evidence="1">Uncharacterized protein</fullName>
    </submittedName>
</protein>
<dbReference type="InterPro" id="IPR046653">
    <property type="entry name" value="DUF6765"/>
</dbReference>
<evidence type="ECO:0000313" key="2">
    <source>
        <dbReference type="Proteomes" id="UP000777265"/>
    </source>
</evidence>
<reference evidence="1" key="1">
    <citation type="journal article" date="2020" name="Biotechnol. Biofuels">
        <title>New insights from the biogas microbiome by comprehensive genome-resolved metagenomics of nearly 1600 species originating from multiple anaerobic digesters.</title>
        <authorList>
            <person name="Campanaro S."/>
            <person name="Treu L."/>
            <person name="Rodriguez-R L.M."/>
            <person name="Kovalovszki A."/>
            <person name="Ziels R.M."/>
            <person name="Maus I."/>
            <person name="Zhu X."/>
            <person name="Kougias P.G."/>
            <person name="Basile A."/>
            <person name="Luo G."/>
            <person name="Schluter A."/>
            <person name="Konstantinidis K.T."/>
            <person name="Angelidaki I."/>
        </authorList>
    </citation>
    <scope>NUCLEOTIDE SEQUENCE</scope>
    <source>
        <strain evidence="1">AS06rmzACSIP_7</strain>
    </source>
</reference>
<organism evidence="1 2">
    <name type="scientific">Syntrophorhabdus aromaticivorans</name>
    <dbReference type="NCBI Taxonomy" id="328301"/>
    <lineage>
        <taxon>Bacteria</taxon>
        <taxon>Pseudomonadati</taxon>
        <taxon>Thermodesulfobacteriota</taxon>
        <taxon>Syntrophorhabdia</taxon>
        <taxon>Syntrophorhabdales</taxon>
        <taxon>Syntrophorhabdaceae</taxon>
        <taxon>Syntrophorhabdus</taxon>
    </lineage>
</organism>
<accession>A0A971M2B2</accession>
<dbReference type="EMBL" id="JAAYEE010000073">
    <property type="protein sequence ID" value="NLW34693.1"/>
    <property type="molecule type" value="Genomic_DNA"/>
</dbReference>
<proteinExistence type="predicted"/>
<gene>
    <name evidence="1" type="ORF">GXY80_04305</name>
</gene>
<sequence>MNREFHFYITYIIAQRAGYGPDESYAIAYSSQYADDNTRKYVISAGTADYFENYISQTIDITEPQVVLMRIYPVFHFMPGARSDLFADSARRLDGKLHILNTIPNGSNSRKMIKDALLSGNLYRIGIAVHLHSDSFSHQNFLGFNDCFNSLLPGSLSNVCHAEAFHKPDYVANIWHDKRLVSAFARVDNKRRVLLAAGNLYALLKKGAPASQGEIDALVNDLGNAIGPRDDGNDLAHERIKRYKALIHDFKEYDKYAWFDKAVAEEASKPLPTPDYPPYPPCFTWQPGYRNSDWYKFQSAIMDHQRLAVDTILKPIFAGMDAMI</sequence>
<name>A0A971M2B2_9BACT</name>